<comment type="similarity">
    <text evidence="2">Belongs to the PDCD4 family.</text>
</comment>
<reference evidence="7 8" key="1">
    <citation type="submission" date="2016-02" db="EMBL/GenBank/DDBJ databases">
        <title>Genome analysis of coral dinoflagellate symbionts highlights evolutionary adaptations to a symbiotic lifestyle.</title>
        <authorList>
            <person name="Aranda M."/>
            <person name="Li Y."/>
            <person name="Liew Y.J."/>
            <person name="Baumgarten S."/>
            <person name="Simakov O."/>
            <person name="Wilson M."/>
            <person name="Piel J."/>
            <person name="Ashoor H."/>
            <person name="Bougouffa S."/>
            <person name="Bajic V.B."/>
            <person name="Ryu T."/>
            <person name="Ravasi T."/>
            <person name="Bayer T."/>
            <person name="Micklem G."/>
            <person name="Kim H."/>
            <person name="Bhak J."/>
            <person name="Lajeunesse T.C."/>
            <person name="Voolstra C.R."/>
        </authorList>
    </citation>
    <scope>NUCLEOTIDE SEQUENCE [LARGE SCALE GENOMIC DNA]</scope>
    <source>
        <strain evidence="7 8">CCMP2467</strain>
    </source>
</reference>
<dbReference type="GO" id="GO:0005737">
    <property type="term" value="C:cytoplasm"/>
    <property type="evidence" value="ECO:0007669"/>
    <property type="project" value="UniProtKB-SubCell"/>
</dbReference>
<evidence type="ECO:0000256" key="5">
    <source>
        <dbReference type="ARBA" id="ARBA00023242"/>
    </source>
</evidence>
<dbReference type="InterPro" id="IPR003891">
    <property type="entry name" value="Initiation_fac_eIF4g_MI"/>
</dbReference>
<feature type="domain" description="MI" evidence="6">
    <location>
        <begin position="1276"/>
        <end position="1396"/>
    </location>
</feature>
<gene>
    <name evidence="7" type="ORF">AK812_SmicGene18982</name>
</gene>
<accession>A0A1Q9DTP9</accession>
<dbReference type="SMART" id="SM00544">
    <property type="entry name" value="MA3"/>
    <property type="match status" value="2"/>
</dbReference>
<keyword evidence="8" id="KW-1185">Reference proteome</keyword>
<dbReference type="GO" id="GO:0045892">
    <property type="term" value="P:negative regulation of DNA-templated transcription"/>
    <property type="evidence" value="ECO:0007669"/>
    <property type="project" value="InterPro"/>
</dbReference>
<dbReference type="PANTHER" id="PTHR12626:SF0">
    <property type="entry name" value="PROGRAMMED CELL DEATH PROTEIN 4"/>
    <property type="match status" value="1"/>
</dbReference>
<dbReference type="Proteomes" id="UP000186817">
    <property type="component" value="Unassembled WGS sequence"/>
</dbReference>
<protein>
    <recommendedName>
        <fullName evidence="6">MI domain-containing protein</fullName>
    </recommendedName>
</protein>
<dbReference type="Gene3D" id="3.40.50.1010">
    <property type="entry name" value="5'-nuclease"/>
    <property type="match status" value="1"/>
</dbReference>
<keyword evidence="4" id="KW-0677">Repeat</keyword>
<proteinExistence type="inferred from homology"/>
<evidence type="ECO:0000256" key="4">
    <source>
        <dbReference type="ARBA" id="ARBA00022737"/>
    </source>
</evidence>
<comment type="subcellular location">
    <subcellularLocation>
        <location evidence="1">Cytoplasm</location>
    </subcellularLocation>
</comment>
<name>A0A1Q9DTP9_SYMMI</name>
<evidence type="ECO:0000256" key="2">
    <source>
        <dbReference type="ARBA" id="ARBA00005497"/>
    </source>
</evidence>
<sequence length="1399" mass="153871">MIETRPLANKIRGTVSRPRFGSQDLSITAWAFTKPAVQDDAFYQAKIQDLGAQSLGNRGAKIKEMRPQQPSNIARGLQRKINFRAAIKSGYAGLVLYTLCISDEVSFQSRYVVLGIVGRSLLAATSAAAIAKANLTPFFHKSFTAGLYAHVSGMLHLAKHSACLLLDSNPQNPTNTAWAHGKADFLGQPLMVSVGSVWGLSTLGLVEQPLIAAVANQENMRMLRLSELEARLLEKGWTRKGVLLLAFREILTGRLSAQADDGCRGRMPKVLQTTNAAKDVEVEFNSGMTWIRDDQVSGSGSPPRWTSLQFGKSWKAFVSDPSYVLLTSLLKGTLRLCQVEKIAEFQSIDLSTARANQLISLELSAVFDPRDSGRMPAQDLRLPAAAICISSAALVSTPRGFTNLLVDADVHSIDHIRDAIGELQKMKQVVHTTVFAAPGRNSNKRWNELFQDNRICFRPVPRDKSKVSEANDEIIIQTLTTCDDAPSFALLASDFDFVDAIKRAADRGKQVFLFIPSNKVGVIKQYLDAGVHVHELKSHSDLPRVRAVLHADGSGDVEVGGPWHLPENADSASTCEKFLMDLGFMEEARREFMVQSAAKFWLANELGGSLTVFPRELCVKRLCQLIEKHSTRNLRRCTKDMAFFLPTSAHGKPSGGQLAKFGTAVARTVFRGGGPFMLQESPSMVRQALEKLGYIDGDLNSDMLEAMLVFVNAPGNHHRLRKRLKSLPSFGDAAADVEEKLRHAFLSHLTDGMWRISPRDDSIRARLCKRGFLATVAAPKQDVFRAMAAYSKQHHLPEMKTYNGYLFRILRAQEAHPEETGTIELRISGGNGCSNLTVGHGGATAVRTMASLEGSGTKSGGLGPQLENPPSDISVLVRAIGSSMATATATCGHHNFARPGHHPQPLDEMDLDAEMGHSFARQISPNCRLVDCKVPSPTCADPPDDTRLDFGEFKRRALVLATEFFCSGDVEGMVASVKGLGCTAFHDELAALLLRASLDQREKDRCTVVPLLAALHDAGLLSTAQLSRGFEKLVLAWEDLQLDVPGAPGLLVSLLSSRVGLFDRSLFARLPEELLVKVCAELPASVVQRTIRSHLEELTAFKVEMTSKVEHDLLRTGNPDGLAHWLREECKPAFHHEVVVAACLSSFNGQPMADAFWMSCFDTPGLRAEKSRLVLEALVQLSQDQLLSETDIQIGFSRVLGIVTADLESNFKGEDLTHLVALLRAAVEKELLAAQFLKIARRLRFGGSMGVEALRTAQRQTPLHSRRVWGTGDLRQMRTEMHDTIEEYFDSRSTEELAQVLEELHLSAKEQVTFLRKLLVAGMERKETEAVLFAVQELLGFCWSEQEVEGAFHELRDIEGDLVLDFPDCRECTGRLVRAAVDQGLLKASYLAVDATTHV</sequence>
<organism evidence="7 8">
    <name type="scientific">Symbiodinium microadriaticum</name>
    <name type="common">Dinoflagellate</name>
    <name type="synonym">Zooxanthella microadriatica</name>
    <dbReference type="NCBI Taxonomy" id="2951"/>
    <lineage>
        <taxon>Eukaryota</taxon>
        <taxon>Sar</taxon>
        <taxon>Alveolata</taxon>
        <taxon>Dinophyceae</taxon>
        <taxon>Suessiales</taxon>
        <taxon>Symbiodiniaceae</taxon>
        <taxon>Symbiodinium</taxon>
    </lineage>
</organism>
<keyword evidence="3" id="KW-0963">Cytoplasm</keyword>
<dbReference type="PROSITE" id="PS51366">
    <property type="entry name" value="MI"/>
    <property type="match status" value="2"/>
</dbReference>
<dbReference type="SUPFAM" id="SSF48371">
    <property type="entry name" value="ARM repeat"/>
    <property type="match status" value="2"/>
</dbReference>
<evidence type="ECO:0000259" key="6">
    <source>
        <dbReference type="PROSITE" id="PS51366"/>
    </source>
</evidence>
<evidence type="ECO:0000256" key="1">
    <source>
        <dbReference type="ARBA" id="ARBA00004496"/>
    </source>
</evidence>
<dbReference type="InterPro" id="IPR039778">
    <property type="entry name" value="PDCD4"/>
</dbReference>
<feature type="domain" description="MI" evidence="6">
    <location>
        <begin position="952"/>
        <end position="1074"/>
    </location>
</feature>
<dbReference type="InterPro" id="IPR021139">
    <property type="entry name" value="NYN"/>
</dbReference>
<dbReference type="OrthoDB" id="414546at2759"/>
<comment type="caution">
    <text evidence="7">The sequence shown here is derived from an EMBL/GenBank/DDBJ whole genome shotgun (WGS) entry which is preliminary data.</text>
</comment>
<dbReference type="InterPro" id="IPR016024">
    <property type="entry name" value="ARM-type_fold"/>
</dbReference>
<evidence type="ECO:0000313" key="8">
    <source>
        <dbReference type="Proteomes" id="UP000186817"/>
    </source>
</evidence>
<dbReference type="GO" id="GO:0004540">
    <property type="term" value="F:RNA nuclease activity"/>
    <property type="evidence" value="ECO:0007669"/>
    <property type="project" value="InterPro"/>
</dbReference>
<evidence type="ECO:0000256" key="3">
    <source>
        <dbReference type="ARBA" id="ARBA00022490"/>
    </source>
</evidence>
<keyword evidence="5" id="KW-0539">Nucleus</keyword>
<dbReference type="Gene3D" id="1.25.40.180">
    <property type="match status" value="3"/>
</dbReference>
<dbReference type="EMBL" id="LSRX01000392">
    <property type="protein sequence ID" value="OLP98544.1"/>
    <property type="molecule type" value="Genomic_DNA"/>
</dbReference>
<evidence type="ECO:0000313" key="7">
    <source>
        <dbReference type="EMBL" id="OLP98544.1"/>
    </source>
</evidence>
<dbReference type="PANTHER" id="PTHR12626">
    <property type="entry name" value="PROGRAMMED CELL DEATH 4"/>
    <property type="match status" value="1"/>
</dbReference>
<dbReference type="Pfam" id="PF02847">
    <property type="entry name" value="MA3"/>
    <property type="match status" value="2"/>
</dbReference>
<dbReference type="Pfam" id="PF01936">
    <property type="entry name" value="NYN"/>
    <property type="match status" value="1"/>
</dbReference>